<evidence type="ECO:0000256" key="3">
    <source>
        <dbReference type="ARBA" id="ARBA00022729"/>
    </source>
</evidence>
<accession>A0A3D2SDH3</accession>
<name>A0A3D2SDH3_9BACE</name>
<feature type="domain" description="RagB/SusD" evidence="7">
    <location>
        <begin position="314"/>
        <end position="555"/>
    </location>
</feature>
<sequence length="560" mass="63552">MKTILYKSILASVIGFTAFSFNSCTDLDETIYSNIAAEKYEFSEKDAASMFAPVYSNLRNLYWGWNGYCDIQDESSDLWCTPYRIGIGWGDLYVSMHKHEFHSQIGHIWTEWNYAYSGINACNKLLADEAVQTSESAVAQLRAYRALYYYVLFDLFRNIPLDTTYDHPAGWLPEQSAPQETWDFIISELNDIKGKCGVDNSMGQINNATVNMLLAKMYLNHNAWFNSFSDNSWYGKAIDEINEIIQTGKYSLAANYSDCFKEDISKCSEVIFGIPFEEKYASGNYYANKWIHTAGRAVWNFNGWATGGSTVLPQFLSTYDSEDTRYTSCWTLGQQYDQSGAAIMVDGEPLAYTKEIHSIDNPGCYPFEGGRLIKYEILSGDFGTAYDDIPFFRLADAYMIKAECLLRLGGYKGETEQTAADLVTQVRQRAFKNNPSKATRTVEQLKGGSVYAYGYRENQGKMGESDKWVTTEEGGDDIELGGLLDDLAWEFVAEHHRRQDLIRFRIKGKNQNVYNGKSWFCKKAKTDASDNHCDIFPIPKDFMDGNIKLKQNPGYGDSAN</sequence>
<evidence type="ECO:0000256" key="1">
    <source>
        <dbReference type="ARBA" id="ARBA00004442"/>
    </source>
</evidence>
<feature type="signal peptide" evidence="6">
    <location>
        <begin position="1"/>
        <end position="22"/>
    </location>
</feature>
<comment type="subcellular location">
    <subcellularLocation>
        <location evidence="1">Cell outer membrane</location>
    </subcellularLocation>
</comment>
<dbReference type="AlphaFoldDB" id="A0A3D2SDH3"/>
<dbReference type="InterPro" id="IPR012944">
    <property type="entry name" value="SusD_RagB_dom"/>
</dbReference>
<dbReference type="GO" id="GO:0009279">
    <property type="term" value="C:cell outer membrane"/>
    <property type="evidence" value="ECO:0007669"/>
    <property type="project" value="UniProtKB-SubCell"/>
</dbReference>
<proteinExistence type="inferred from homology"/>
<gene>
    <name evidence="8" type="ORF">DHW31_05865</name>
</gene>
<keyword evidence="5" id="KW-0998">Cell outer membrane</keyword>
<keyword evidence="4" id="KW-0472">Membrane</keyword>
<evidence type="ECO:0000256" key="6">
    <source>
        <dbReference type="SAM" id="SignalP"/>
    </source>
</evidence>
<dbReference type="Proteomes" id="UP000263098">
    <property type="component" value="Unassembled WGS sequence"/>
</dbReference>
<evidence type="ECO:0000259" key="7">
    <source>
        <dbReference type="Pfam" id="PF07980"/>
    </source>
</evidence>
<evidence type="ECO:0000256" key="5">
    <source>
        <dbReference type="ARBA" id="ARBA00023237"/>
    </source>
</evidence>
<comment type="similarity">
    <text evidence="2">Belongs to the SusD family.</text>
</comment>
<protein>
    <submittedName>
        <fullName evidence="8">RagB/SusD family nutrient uptake outer membrane protein</fullName>
    </submittedName>
</protein>
<comment type="caution">
    <text evidence="8">The sequence shown here is derived from an EMBL/GenBank/DDBJ whole genome shotgun (WGS) entry which is preliminary data.</text>
</comment>
<dbReference type="EMBL" id="DPVG01000216">
    <property type="protein sequence ID" value="HCK24303.1"/>
    <property type="molecule type" value="Genomic_DNA"/>
</dbReference>
<dbReference type="InterPro" id="IPR011990">
    <property type="entry name" value="TPR-like_helical_dom_sf"/>
</dbReference>
<reference evidence="8 9" key="1">
    <citation type="journal article" date="2018" name="Nat. Biotechnol.">
        <title>A standardized bacterial taxonomy based on genome phylogeny substantially revises the tree of life.</title>
        <authorList>
            <person name="Parks D.H."/>
            <person name="Chuvochina M."/>
            <person name="Waite D.W."/>
            <person name="Rinke C."/>
            <person name="Skarshewski A."/>
            <person name="Chaumeil P.A."/>
            <person name="Hugenholtz P."/>
        </authorList>
    </citation>
    <scope>NUCLEOTIDE SEQUENCE [LARGE SCALE GENOMIC DNA]</scope>
    <source>
        <strain evidence="8">UBA9667</strain>
    </source>
</reference>
<evidence type="ECO:0000313" key="9">
    <source>
        <dbReference type="Proteomes" id="UP000263098"/>
    </source>
</evidence>
<evidence type="ECO:0000256" key="2">
    <source>
        <dbReference type="ARBA" id="ARBA00006275"/>
    </source>
</evidence>
<organism evidence="8 9">
    <name type="scientific">Bacteroides graminisolvens</name>
    <dbReference type="NCBI Taxonomy" id="477666"/>
    <lineage>
        <taxon>Bacteria</taxon>
        <taxon>Pseudomonadati</taxon>
        <taxon>Bacteroidota</taxon>
        <taxon>Bacteroidia</taxon>
        <taxon>Bacteroidales</taxon>
        <taxon>Bacteroidaceae</taxon>
        <taxon>Bacteroides</taxon>
    </lineage>
</organism>
<feature type="chain" id="PRO_5017793861" evidence="6">
    <location>
        <begin position="23"/>
        <end position="560"/>
    </location>
</feature>
<dbReference type="Gene3D" id="1.25.40.390">
    <property type="match status" value="1"/>
</dbReference>
<evidence type="ECO:0000313" key="8">
    <source>
        <dbReference type="EMBL" id="HCK24303.1"/>
    </source>
</evidence>
<keyword evidence="3 6" id="KW-0732">Signal</keyword>
<dbReference type="SUPFAM" id="SSF48452">
    <property type="entry name" value="TPR-like"/>
    <property type="match status" value="1"/>
</dbReference>
<evidence type="ECO:0000256" key="4">
    <source>
        <dbReference type="ARBA" id="ARBA00023136"/>
    </source>
</evidence>
<dbReference type="Pfam" id="PF07980">
    <property type="entry name" value="SusD_RagB"/>
    <property type="match status" value="1"/>
</dbReference>